<comment type="similarity">
    <text evidence="2 10">Belongs to the binding-protein-dependent transport system permease family. CysTW subfamily.</text>
</comment>
<feature type="transmembrane region" description="Helical" evidence="9">
    <location>
        <begin position="218"/>
        <end position="237"/>
    </location>
</feature>
<protein>
    <recommendedName>
        <fullName evidence="10">Phosphate transport system permease protein</fullName>
    </recommendedName>
</protein>
<dbReference type="Pfam" id="PF00528">
    <property type="entry name" value="BPD_transp_1"/>
    <property type="match status" value="1"/>
</dbReference>
<feature type="transmembrane region" description="Helical" evidence="9">
    <location>
        <begin position="88"/>
        <end position="108"/>
    </location>
</feature>
<dbReference type="PANTHER" id="PTHR30425:SF1">
    <property type="entry name" value="PHOSPHATE TRANSPORT SYSTEM PERMEASE PROTEIN PSTC"/>
    <property type="match status" value="1"/>
</dbReference>
<evidence type="ECO:0000256" key="3">
    <source>
        <dbReference type="ARBA" id="ARBA00022448"/>
    </source>
</evidence>
<keyword evidence="3 9" id="KW-0813">Transport</keyword>
<dbReference type="CDD" id="cd06261">
    <property type="entry name" value="TM_PBP2"/>
    <property type="match status" value="1"/>
</dbReference>
<dbReference type="PROSITE" id="PS50928">
    <property type="entry name" value="ABC_TM1"/>
    <property type="match status" value="1"/>
</dbReference>
<evidence type="ECO:0000256" key="1">
    <source>
        <dbReference type="ARBA" id="ARBA00004651"/>
    </source>
</evidence>
<feature type="transmembrane region" description="Helical" evidence="9">
    <location>
        <begin position="34"/>
        <end position="56"/>
    </location>
</feature>
<dbReference type="Proteomes" id="UP000663305">
    <property type="component" value="Chromosome"/>
</dbReference>
<keyword evidence="7 9" id="KW-1133">Transmembrane helix</keyword>
<evidence type="ECO:0000256" key="6">
    <source>
        <dbReference type="ARBA" id="ARBA00022692"/>
    </source>
</evidence>
<proteinExistence type="inferred from homology"/>
<keyword evidence="4 10" id="KW-1003">Cell membrane</keyword>
<dbReference type="EMBL" id="CP064789">
    <property type="protein sequence ID" value="QSG11051.1"/>
    <property type="molecule type" value="Genomic_DNA"/>
</dbReference>
<dbReference type="InterPro" id="IPR011864">
    <property type="entry name" value="Phosphate_PstC"/>
</dbReference>
<gene>
    <name evidence="12" type="primary">pstC2</name>
    <name evidence="12" type="ORF">HSBGL_0616</name>
</gene>
<dbReference type="GeneID" id="68860146"/>
<evidence type="ECO:0000256" key="10">
    <source>
        <dbReference type="RuleBase" id="RU363054"/>
    </source>
</evidence>
<reference evidence="12" key="1">
    <citation type="submission" date="2020-11" db="EMBL/GenBank/DDBJ databases">
        <title>Carbohydrate-dependent, anaerobic sulfur respiration: A novel catabolism in halophilic archaea.</title>
        <authorList>
            <person name="Sorokin D.Y."/>
            <person name="Messina E."/>
            <person name="Smedile F."/>
            <person name="La Cono V."/>
            <person name="Hallsworth J.E."/>
            <person name="Yakimov M.M."/>
        </authorList>
    </citation>
    <scope>NUCLEOTIDE SEQUENCE</scope>
    <source>
        <strain evidence="12">HSR-Bgl</strain>
    </source>
</reference>
<accession>A0A897NFB1</accession>
<keyword evidence="8 9" id="KW-0472">Membrane</keyword>
<organism evidence="12 13">
    <name type="scientific">Halapricum desulfuricans</name>
    <dbReference type="NCBI Taxonomy" id="2841257"/>
    <lineage>
        <taxon>Archaea</taxon>
        <taxon>Methanobacteriati</taxon>
        <taxon>Methanobacteriota</taxon>
        <taxon>Stenosarchaea group</taxon>
        <taxon>Halobacteria</taxon>
        <taxon>Halobacteriales</taxon>
        <taxon>Haloarculaceae</taxon>
        <taxon>Halapricum</taxon>
    </lineage>
</organism>
<dbReference type="GO" id="GO:0006817">
    <property type="term" value="P:phosphate ion transport"/>
    <property type="evidence" value="ECO:0007669"/>
    <property type="project" value="UniProtKB-KW"/>
</dbReference>
<dbReference type="RefSeq" id="WP_229110030.1">
    <property type="nucleotide sequence ID" value="NZ_CP064788.1"/>
</dbReference>
<evidence type="ECO:0000259" key="11">
    <source>
        <dbReference type="PROSITE" id="PS50928"/>
    </source>
</evidence>
<dbReference type="GO" id="GO:0005886">
    <property type="term" value="C:plasma membrane"/>
    <property type="evidence" value="ECO:0007669"/>
    <property type="project" value="UniProtKB-SubCell"/>
</dbReference>
<dbReference type="InterPro" id="IPR000515">
    <property type="entry name" value="MetI-like"/>
</dbReference>
<evidence type="ECO:0000256" key="9">
    <source>
        <dbReference type="RuleBase" id="RU363032"/>
    </source>
</evidence>
<dbReference type="InterPro" id="IPR035906">
    <property type="entry name" value="MetI-like_sf"/>
</dbReference>
<feature type="transmembrane region" description="Helical" evidence="9">
    <location>
        <begin position="63"/>
        <end position="82"/>
    </location>
</feature>
<evidence type="ECO:0000256" key="4">
    <source>
        <dbReference type="ARBA" id="ARBA00022475"/>
    </source>
</evidence>
<feature type="transmembrane region" description="Helical" evidence="9">
    <location>
        <begin position="186"/>
        <end position="206"/>
    </location>
</feature>
<dbReference type="PANTHER" id="PTHR30425">
    <property type="entry name" value="PHOSPHATE TRANSPORT SYSTEM PERMEASE PROTEIN PST"/>
    <property type="match status" value="1"/>
</dbReference>
<evidence type="ECO:0000313" key="12">
    <source>
        <dbReference type="EMBL" id="QSG11051.1"/>
    </source>
</evidence>
<comment type="subcellular location">
    <subcellularLocation>
        <location evidence="1 9">Cell membrane</location>
        <topology evidence="1 9">Multi-pass membrane protein</topology>
    </subcellularLocation>
</comment>
<keyword evidence="5 10" id="KW-0592">Phosphate transport</keyword>
<keyword evidence="6 9" id="KW-0812">Transmembrane</keyword>
<comment type="function">
    <text evidence="10">Part of the binding-protein-dependent transport system for phosphate; probably responsible for the translocation of the substrate across the membrane.</text>
</comment>
<dbReference type="NCBIfam" id="TIGR02138">
    <property type="entry name" value="phosphate_pstC"/>
    <property type="match status" value="1"/>
</dbReference>
<feature type="transmembrane region" description="Helical" evidence="9">
    <location>
        <begin position="143"/>
        <end position="166"/>
    </location>
</feature>
<evidence type="ECO:0000256" key="7">
    <source>
        <dbReference type="ARBA" id="ARBA00022989"/>
    </source>
</evidence>
<evidence type="ECO:0000256" key="2">
    <source>
        <dbReference type="ARBA" id="ARBA00007069"/>
    </source>
</evidence>
<dbReference type="SUPFAM" id="SSF161098">
    <property type="entry name" value="MetI-like"/>
    <property type="match status" value="1"/>
</dbReference>
<name>A0A897NFB1_9EURY</name>
<feature type="transmembrane region" description="Helical" evidence="9">
    <location>
        <begin position="335"/>
        <end position="356"/>
    </location>
</feature>
<evidence type="ECO:0000256" key="8">
    <source>
        <dbReference type="ARBA" id="ARBA00023136"/>
    </source>
</evidence>
<sequence length="372" mass="39447">MTADYRSPNAVVAVLRWIDERGRSLHRSWEGLDWFSRLLAVGQLVLVVASFVGFLLQSVWTPLFVVAFLLAFGLGWAVRQALTAKVVTFLMTVSALVTLGLIAVFLVLESIPAFRTAGLDLVNPFGENAWAASQSQYSLVPMIWGTVLTTIVAVAVAGPLGIAGALFISEIAPGWLRDVVKPAVEILAGIPSIVYGFIGFTIINPYITDRLSVNPGALFAIGVVIGFMALPTVISVAEDALDAVPSSMKDGALAVGATDWQTMQSVTVPAAFSGVSAAVLLGIGRAMGETMAATVMISHSRRLPEPTGYNVFDSTETLTTFIASSYGHVTPGETFWSALFAAGVVLLVIVTGLGIASQLVEMRMQRKLQGNQ</sequence>
<feature type="domain" description="ABC transmembrane type-1" evidence="11">
    <location>
        <begin position="143"/>
        <end position="357"/>
    </location>
</feature>
<dbReference type="GO" id="GO:0005315">
    <property type="term" value="F:phosphate transmembrane transporter activity"/>
    <property type="evidence" value="ECO:0007669"/>
    <property type="project" value="InterPro"/>
</dbReference>
<dbReference type="AlphaFoldDB" id="A0A897NFB1"/>
<evidence type="ECO:0000256" key="5">
    <source>
        <dbReference type="ARBA" id="ARBA00022592"/>
    </source>
</evidence>
<evidence type="ECO:0000313" key="13">
    <source>
        <dbReference type="Proteomes" id="UP000663305"/>
    </source>
</evidence>
<dbReference type="InterPro" id="IPR051124">
    <property type="entry name" value="Phosphate_Transport_Permease"/>
</dbReference>
<dbReference type="Gene3D" id="1.10.3720.10">
    <property type="entry name" value="MetI-like"/>
    <property type="match status" value="1"/>
</dbReference>